<keyword evidence="1 3" id="KW-0808">Transferase</keyword>
<comment type="subcellular location">
    <subcellularLocation>
        <location evidence="3">Cytoplasm</location>
    </subcellularLocation>
</comment>
<dbReference type="EMBL" id="CP073078">
    <property type="protein sequence ID" value="QUD90803.1"/>
    <property type="molecule type" value="Genomic_DNA"/>
</dbReference>
<dbReference type="Gene3D" id="3.40.367.20">
    <property type="match status" value="1"/>
</dbReference>
<dbReference type="Gene3D" id="3.30.420.40">
    <property type="match status" value="1"/>
</dbReference>
<keyword evidence="6" id="KW-1185">Reference proteome</keyword>
<feature type="binding site" evidence="3">
    <location>
        <begin position="5"/>
        <end position="10"/>
    </location>
    <ligand>
        <name>ATP</name>
        <dbReference type="ChEBI" id="CHEBI:30616"/>
    </ligand>
</feature>
<dbReference type="GO" id="GO:0004340">
    <property type="term" value="F:glucokinase activity"/>
    <property type="evidence" value="ECO:0007669"/>
    <property type="project" value="UniProtKB-UniRule"/>
</dbReference>
<dbReference type="GO" id="GO:0005829">
    <property type="term" value="C:cytosol"/>
    <property type="evidence" value="ECO:0007669"/>
    <property type="project" value="TreeGrafter"/>
</dbReference>
<proteinExistence type="inferred from homology"/>
<dbReference type="PANTHER" id="PTHR47690:SF1">
    <property type="entry name" value="GLUCOKINASE"/>
    <property type="match status" value="1"/>
</dbReference>
<gene>
    <name evidence="3 5" type="primary">glk</name>
    <name evidence="5" type="ORF">KCG34_15965</name>
</gene>
<accession>A0A975G579</accession>
<dbReference type="KEGG" id="caul:KCG34_15965"/>
<keyword evidence="3" id="KW-0324">Glycolysis</keyword>
<evidence type="ECO:0000313" key="6">
    <source>
        <dbReference type="Proteomes" id="UP000676409"/>
    </source>
</evidence>
<name>A0A975G579_9CAUL</name>
<dbReference type="GO" id="GO:0006096">
    <property type="term" value="P:glycolytic process"/>
    <property type="evidence" value="ECO:0007669"/>
    <property type="project" value="UniProtKB-UniRule"/>
</dbReference>
<dbReference type="CDD" id="cd24008">
    <property type="entry name" value="ASKHA_NBD_GLK"/>
    <property type="match status" value="1"/>
</dbReference>
<keyword evidence="2 3" id="KW-0418">Kinase</keyword>
<dbReference type="NCBIfam" id="TIGR00749">
    <property type="entry name" value="glk"/>
    <property type="match status" value="1"/>
</dbReference>
<dbReference type="InterPro" id="IPR050201">
    <property type="entry name" value="Bacterial_glucokinase"/>
</dbReference>
<dbReference type="Pfam" id="PF02685">
    <property type="entry name" value="Glucokinase"/>
    <property type="match status" value="1"/>
</dbReference>
<keyword evidence="3" id="KW-0547">Nucleotide-binding</keyword>
<dbReference type="PANTHER" id="PTHR47690">
    <property type="entry name" value="GLUCOKINASE"/>
    <property type="match status" value="1"/>
</dbReference>
<evidence type="ECO:0000256" key="4">
    <source>
        <dbReference type="RuleBase" id="RU004046"/>
    </source>
</evidence>
<dbReference type="HAMAP" id="MF_00524">
    <property type="entry name" value="Glucokinase"/>
    <property type="match status" value="1"/>
</dbReference>
<dbReference type="GO" id="GO:0005536">
    <property type="term" value="F:D-glucose binding"/>
    <property type="evidence" value="ECO:0007669"/>
    <property type="project" value="InterPro"/>
</dbReference>
<reference evidence="5" key="1">
    <citation type="submission" date="2021-04" db="EMBL/GenBank/DDBJ databases">
        <title>The complete genome sequence of Caulobacter sp. S6.</title>
        <authorList>
            <person name="Tang Y."/>
            <person name="Ouyang W."/>
            <person name="Liu Q."/>
            <person name="Huang B."/>
            <person name="Guo Z."/>
            <person name="Lei P."/>
        </authorList>
    </citation>
    <scope>NUCLEOTIDE SEQUENCE</scope>
    <source>
        <strain evidence="5">S6</strain>
    </source>
</reference>
<dbReference type="InterPro" id="IPR043129">
    <property type="entry name" value="ATPase_NBD"/>
</dbReference>
<dbReference type="GO" id="GO:0005524">
    <property type="term" value="F:ATP binding"/>
    <property type="evidence" value="ECO:0007669"/>
    <property type="project" value="UniProtKB-UniRule"/>
</dbReference>
<evidence type="ECO:0000256" key="3">
    <source>
        <dbReference type="HAMAP-Rule" id="MF_00524"/>
    </source>
</evidence>
<evidence type="ECO:0000313" key="5">
    <source>
        <dbReference type="EMBL" id="QUD90803.1"/>
    </source>
</evidence>
<evidence type="ECO:0000256" key="2">
    <source>
        <dbReference type="ARBA" id="ARBA00022777"/>
    </source>
</evidence>
<protein>
    <recommendedName>
        <fullName evidence="3">Glucokinase</fullName>
        <ecNumber evidence="3">2.7.1.2</ecNumber>
    </recommendedName>
    <alternativeName>
        <fullName evidence="3">Glucose kinase</fullName>
    </alternativeName>
</protein>
<keyword evidence="3" id="KW-0963">Cytoplasm</keyword>
<dbReference type="SUPFAM" id="SSF53067">
    <property type="entry name" value="Actin-like ATPase domain"/>
    <property type="match status" value="1"/>
</dbReference>
<evidence type="ECO:0000256" key="1">
    <source>
        <dbReference type="ARBA" id="ARBA00022679"/>
    </source>
</evidence>
<dbReference type="EC" id="2.7.1.2" evidence="3"/>
<dbReference type="Proteomes" id="UP000676409">
    <property type="component" value="Chromosome"/>
</dbReference>
<comment type="similarity">
    <text evidence="3 4">Belongs to the bacterial glucokinase family.</text>
</comment>
<organism evidence="5 6">
    <name type="scientific">Phenylobacterium montanum</name>
    <dbReference type="NCBI Taxonomy" id="2823693"/>
    <lineage>
        <taxon>Bacteria</taxon>
        <taxon>Pseudomonadati</taxon>
        <taxon>Pseudomonadota</taxon>
        <taxon>Alphaproteobacteria</taxon>
        <taxon>Caulobacterales</taxon>
        <taxon>Caulobacteraceae</taxon>
        <taxon>Phenylobacterium</taxon>
    </lineage>
</organism>
<keyword evidence="3" id="KW-0067">ATP-binding</keyword>
<sequence>MGLIGDIGGTNARFALGHIEDGRVWVSSLRILQAADYPTGEDAVRAYLDGLDGHERPRVAVIAAAGPIEHGAVEFTNNTAWRFSEAGLVKAAHLDGARLINDFTAQSLALDHLRAEDWRTVGPVEAAADPDATAAILGPGTGFGCGARIRDGKACATLSGEAGHAAFAPTDELEVEVARRLAQRFGRVSIERILSGPGLATLYETLNAIEGIDTPPLAPNEITHRAIEGDELCRAALSRFCAVLGSVAGDLALAFGARAGVYVTGGIAPVILEFLRASDFRARFEDKGRLSDYVSAIPTRVVVRPDAALVGAASLLGDFEDAAR</sequence>
<comment type="catalytic activity">
    <reaction evidence="3">
        <text>D-glucose + ATP = D-glucose 6-phosphate + ADP + H(+)</text>
        <dbReference type="Rhea" id="RHEA:17825"/>
        <dbReference type="ChEBI" id="CHEBI:4167"/>
        <dbReference type="ChEBI" id="CHEBI:15378"/>
        <dbReference type="ChEBI" id="CHEBI:30616"/>
        <dbReference type="ChEBI" id="CHEBI:61548"/>
        <dbReference type="ChEBI" id="CHEBI:456216"/>
        <dbReference type="EC" id="2.7.1.2"/>
    </reaction>
</comment>
<dbReference type="AlphaFoldDB" id="A0A975G579"/>
<dbReference type="InterPro" id="IPR003836">
    <property type="entry name" value="Glucokinase"/>
</dbReference>